<evidence type="ECO:0000259" key="2">
    <source>
        <dbReference type="PROSITE" id="PS50056"/>
    </source>
</evidence>
<dbReference type="FunFam" id="3.90.190.10:FF:000090">
    <property type="entry name" value="Dual specificity phosphatase catalytic domain protein"/>
    <property type="match status" value="1"/>
</dbReference>
<dbReference type="InterPro" id="IPR029021">
    <property type="entry name" value="Prot-tyrosine_phosphatase-like"/>
</dbReference>
<evidence type="ECO:0000313" key="5">
    <source>
        <dbReference type="RefSeq" id="XP_033531025.1"/>
    </source>
</evidence>
<feature type="region of interest" description="Disordered" evidence="1">
    <location>
        <begin position="361"/>
        <end position="407"/>
    </location>
</feature>
<proteinExistence type="predicted"/>
<dbReference type="Gene3D" id="3.40.50.1820">
    <property type="entry name" value="alpha/beta hydrolase"/>
    <property type="match status" value="1"/>
</dbReference>
<dbReference type="Gene3D" id="3.90.190.10">
    <property type="entry name" value="Protein tyrosine phosphatase superfamily"/>
    <property type="match status" value="1"/>
</dbReference>
<accession>A0A6G1FUE1</accession>
<dbReference type="PROSITE" id="PS50056">
    <property type="entry name" value="TYR_PHOSPHATASE_2"/>
    <property type="match status" value="1"/>
</dbReference>
<reference evidence="3 5" key="1">
    <citation type="submission" date="2020-01" db="EMBL/GenBank/DDBJ databases">
        <authorList>
            <consortium name="DOE Joint Genome Institute"/>
            <person name="Haridas S."/>
            <person name="Albert R."/>
            <person name="Binder M."/>
            <person name="Bloem J."/>
            <person name="Labutti K."/>
            <person name="Salamov A."/>
            <person name="Andreopoulos B."/>
            <person name="Baker S.E."/>
            <person name="Barry K."/>
            <person name="Bills G."/>
            <person name="Bluhm B.H."/>
            <person name="Cannon C."/>
            <person name="Castanera R."/>
            <person name="Culley D.E."/>
            <person name="Daum C."/>
            <person name="Ezra D."/>
            <person name="Gonzalez J.B."/>
            <person name="Henrissat B."/>
            <person name="Kuo A."/>
            <person name="Liang C."/>
            <person name="Lipzen A."/>
            <person name="Lutzoni F."/>
            <person name="Magnuson J."/>
            <person name="Mondo S."/>
            <person name="Nolan M."/>
            <person name="Ohm R."/>
            <person name="Pangilinan J."/>
            <person name="Park H.-J."/>
            <person name="Ramirez L."/>
            <person name="Alfaro M."/>
            <person name="Sun H."/>
            <person name="Tritt A."/>
            <person name="Yoshinaga Y."/>
            <person name="Zwiers L.-H."/>
            <person name="Turgeon B.G."/>
            <person name="Goodwin S.B."/>
            <person name="Spatafora J.W."/>
            <person name="Crous P.W."/>
            <person name="Grigoriev I.V."/>
        </authorList>
    </citation>
    <scope>NUCLEOTIDE SEQUENCE</scope>
    <source>
        <strain evidence="3 5">CBS 781.70</strain>
    </source>
</reference>
<dbReference type="Proteomes" id="UP000504638">
    <property type="component" value="Unplaced"/>
</dbReference>
<evidence type="ECO:0000256" key="1">
    <source>
        <dbReference type="SAM" id="MobiDB-lite"/>
    </source>
</evidence>
<dbReference type="InterPro" id="IPR000387">
    <property type="entry name" value="Tyr_Pase_dom"/>
</dbReference>
<dbReference type="Pfam" id="PF12697">
    <property type="entry name" value="Abhydrolase_6"/>
    <property type="match status" value="1"/>
</dbReference>
<organism evidence="3">
    <name type="scientific">Eremomyces bilateralis CBS 781.70</name>
    <dbReference type="NCBI Taxonomy" id="1392243"/>
    <lineage>
        <taxon>Eukaryota</taxon>
        <taxon>Fungi</taxon>
        <taxon>Dikarya</taxon>
        <taxon>Ascomycota</taxon>
        <taxon>Pezizomycotina</taxon>
        <taxon>Dothideomycetes</taxon>
        <taxon>Dothideomycetes incertae sedis</taxon>
        <taxon>Eremomycetales</taxon>
        <taxon>Eremomycetaceae</taxon>
        <taxon>Eremomyces</taxon>
    </lineage>
</organism>
<reference evidence="5" key="2">
    <citation type="submission" date="2020-04" db="EMBL/GenBank/DDBJ databases">
        <authorList>
            <consortium name="NCBI Genome Project"/>
        </authorList>
    </citation>
    <scope>NUCLEOTIDE SEQUENCE</scope>
    <source>
        <strain evidence="5">CBS 781.70</strain>
    </source>
</reference>
<dbReference type="PANTHER" id="PTHR10367">
    <property type="entry name" value="MRNA-CAPPING ENZYME"/>
    <property type="match status" value="1"/>
</dbReference>
<gene>
    <name evidence="3 5" type="ORF">P152DRAFT_476523</name>
</gene>
<dbReference type="GO" id="GO:0006370">
    <property type="term" value="P:7-methylguanosine mRNA capping"/>
    <property type="evidence" value="ECO:0007669"/>
    <property type="project" value="TreeGrafter"/>
</dbReference>
<feature type="domain" description="Tyrosine specific protein phosphatases" evidence="2">
    <location>
        <begin position="561"/>
        <end position="624"/>
    </location>
</feature>
<dbReference type="InterPro" id="IPR016130">
    <property type="entry name" value="Tyr_Pase_AS"/>
</dbReference>
<sequence>MFHNRGAAARKKKASQGGEGDDLSATDPHLTDPGLLRKHTTFRPYTVPSTGITYPRIRTFYRPHPYASKLPSRPRSLPLLVFCHGLGGSVAQFAPLLTSLVNLGPCLAIDLPGCGRSQFAPTNWEAYGCHALAELVATAIHEHLDMEVPEQDDASDSDAEMELIDLDELQLKPKSTTREPQQIILIGHSMGTFHLSLLASATSPLSREACQLRSRIIGIIPICPGTTTPSKKVTRIAKVLLNIPTPIFQAWRSIDQRGGPQSASVLRFAGEDADEETRRLQWRYNIQSVSKVWRRYVWGLLPKYIGVEAQENTTPGRRVWSGVKCPMLLVAGELDSITKPTEIPKILAFLGREDAVDSLGQCKEQQEQSSTFEIPDSAAPIAAPPIPTANDSDDSPNAKPASPAAVSSTQYIETHTLVGARHTLLYATTTRRALAGLIATFLRRLDPRLDAGWQLQHLTTEGKWDVKNLEKWRRTPAVSGVIAGQFRAMKVLREVDETHTPDTFAGTYGRSGGQTGGVVVAVVDISHETPPYQPRGLEGRGIKYHKFPTVSKLQPSREEANGFFAVIDGIIQEIAASDSDSETSLIAVHCHYGFNRTGFFLVSYMVERLGWTLGDAIEVFARMRAPGIRHQHFLDTLWVRYGLGETRAG</sequence>
<dbReference type="AlphaFoldDB" id="A0A6G1FUE1"/>
<dbReference type="PROSITE" id="PS00383">
    <property type="entry name" value="TYR_PHOSPHATASE_1"/>
    <property type="match status" value="1"/>
</dbReference>
<keyword evidence="4" id="KW-1185">Reference proteome</keyword>
<dbReference type="OrthoDB" id="428974at2759"/>
<dbReference type="InterPro" id="IPR000073">
    <property type="entry name" value="AB_hydrolase_1"/>
</dbReference>
<dbReference type="GO" id="GO:0004484">
    <property type="term" value="F:mRNA guanylyltransferase activity"/>
    <property type="evidence" value="ECO:0007669"/>
    <property type="project" value="TreeGrafter"/>
</dbReference>
<dbReference type="SUPFAM" id="SSF53474">
    <property type="entry name" value="alpha/beta-Hydrolases"/>
    <property type="match status" value="1"/>
</dbReference>
<evidence type="ECO:0000313" key="4">
    <source>
        <dbReference type="Proteomes" id="UP000504638"/>
    </source>
</evidence>
<reference evidence="5" key="3">
    <citation type="submission" date="2025-04" db="UniProtKB">
        <authorList>
            <consortium name="RefSeq"/>
        </authorList>
    </citation>
    <scope>IDENTIFICATION</scope>
    <source>
        <strain evidence="5">CBS 781.70</strain>
    </source>
</reference>
<dbReference type="InterPro" id="IPR051029">
    <property type="entry name" value="mRNA_Capping_Enz/RNA_Phosphat"/>
</dbReference>
<dbReference type="PANTHER" id="PTHR10367:SF25">
    <property type="entry name" value="DUAL SPECIFICITY PHOSPHATASE CATALYTIC DOMAIN PROTEIN (AFU_ORTHOLOGUE AFUA_1G03540)"/>
    <property type="match status" value="1"/>
</dbReference>
<name>A0A6G1FUE1_9PEZI</name>
<protein>
    <recommendedName>
        <fullName evidence="2">Tyrosine specific protein phosphatases domain-containing protein</fullName>
    </recommendedName>
</protein>
<dbReference type="SUPFAM" id="SSF52799">
    <property type="entry name" value="(Phosphotyrosine protein) phosphatases II"/>
    <property type="match status" value="1"/>
</dbReference>
<dbReference type="InterPro" id="IPR029058">
    <property type="entry name" value="AB_hydrolase_fold"/>
</dbReference>
<dbReference type="RefSeq" id="XP_033531025.1">
    <property type="nucleotide sequence ID" value="XM_033681515.1"/>
</dbReference>
<dbReference type="EMBL" id="ML975173">
    <property type="protein sequence ID" value="KAF1809394.1"/>
    <property type="molecule type" value="Genomic_DNA"/>
</dbReference>
<evidence type="ECO:0000313" key="3">
    <source>
        <dbReference type="EMBL" id="KAF1809394.1"/>
    </source>
</evidence>
<dbReference type="GeneID" id="54422085"/>
<feature type="region of interest" description="Disordered" evidence="1">
    <location>
        <begin position="1"/>
        <end position="36"/>
    </location>
</feature>